<feature type="coiled-coil region" evidence="7">
    <location>
        <begin position="27"/>
        <end position="75"/>
    </location>
</feature>
<name>A0A3B4WHF4_SERLL</name>
<keyword evidence="2 8" id="KW-0812">Transmembrane</keyword>
<comment type="subcellular location">
    <subcellularLocation>
        <location evidence="1">Membrane</location>
        <topology evidence="1">Single-pass type II membrane protein</topology>
    </subcellularLocation>
</comment>
<reference evidence="10" key="1">
    <citation type="submission" date="2025-08" db="UniProtKB">
        <authorList>
            <consortium name="Ensembl"/>
        </authorList>
    </citation>
    <scope>IDENTIFICATION</scope>
</reference>
<sequence>PREGKDGSCRAAAAFLGLLCLFLVAGLITLMVQLNNLTKELDQLQTSFNNLAEGQNQLQKRLEDMNKERKDFQRKIRGCYKCWRRFGSSYYYISTEQKTWNESRNECLREGADLVIINSEEEQRFLIKLKKSVWIGLTDQHEENVWKWVLC</sequence>
<proteinExistence type="predicted"/>
<dbReference type="Gene3D" id="1.20.5.400">
    <property type="match status" value="1"/>
</dbReference>
<evidence type="ECO:0000313" key="10">
    <source>
        <dbReference type="Ensembl" id="ENSSLDP00000001018.1"/>
    </source>
</evidence>
<dbReference type="GO" id="GO:0016020">
    <property type="term" value="C:membrane"/>
    <property type="evidence" value="ECO:0007669"/>
    <property type="project" value="UniProtKB-SubCell"/>
</dbReference>
<dbReference type="PANTHER" id="PTHR22800">
    <property type="entry name" value="C-TYPE LECTIN PROTEINS"/>
    <property type="match status" value="1"/>
</dbReference>
<dbReference type="InterPro" id="IPR016187">
    <property type="entry name" value="CTDL_fold"/>
</dbReference>
<evidence type="ECO:0000256" key="8">
    <source>
        <dbReference type="SAM" id="Phobius"/>
    </source>
</evidence>
<dbReference type="InterPro" id="IPR050919">
    <property type="entry name" value="NKG2/CD94_NK_receptors"/>
</dbReference>
<dbReference type="InterPro" id="IPR001304">
    <property type="entry name" value="C-type_lectin-like"/>
</dbReference>
<protein>
    <recommendedName>
        <fullName evidence="9">C-type lectin domain-containing protein</fullName>
    </recommendedName>
</protein>
<feature type="transmembrane region" description="Helical" evidence="8">
    <location>
        <begin position="12"/>
        <end position="34"/>
    </location>
</feature>
<keyword evidence="5 8" id="KW-1133">Transmembrane helix</keyword>
<keyword evidence="11" id="KW-1185">Reference proteome</keyword>
<keyword evidence="6 8" id="KW-0472">Membrane</keyword>
<dbReference type="Gene3D" id="3.10.100.10">
    <property type="entry name" value="Mannose-Binding Protein A, subunit A"/>
    <property type="match status" value="1"/>
</dbReference>
<dbReference type="GeneTree" id="ENSGT01020000230338"/>
<dbReference type="SUPFAM" id="SSF56436">
    <property type="entry name" value="C-type lectin-like"/>
    <property type="match status" value="1"/>
</dbReference>
<dbReference type="Ensembl" id="ENSSLDT00000001087.1">
    <property type="protein sequence ID" value="ENSSLDP00000001018.1"/>
    <property type="gene ID" value="ENSSLDG00000000842.1"/>
</dbReference>
<dbReference type="PROSITE" id="PS50041">
    <property type="entry name" value="C_TYPE_LECTIN_2"/>
    <property type="match status" value="1"/>
</dbReference>
<organism evidence="10 11">
    <name type="scientific">Seriola lalandi dorsalis</name>
    <dbReference type="NCBI Taxonomy" id="1841481"/>
    <lineage>
        <taxon>Eukaryota</taxon>
        <taxon>Metazoa</taxon>
        <taxon>Chordata</taxon>
        <taxon>Craniata</taxon>
        <taxon>Vertebrata</taxon>
        <taxon>Euteleostomi</taxon>
        <taxon>Actinopterygii</taxon>
        <taxon>Neopterygii</taxon>
        <taxon>Teleostei</taxon>
        <taxon>Neoteleostei</taxon>
        <taxon>Acanthomorphata</taxon>
        <taxon>Carangaria</taxon>
        <taxon>Carangiformes</taxon>
        <taxon>Carangidae</taxon>
        <taxon>Seriola</taxon>
    </lineage>
</organism>
<evidence type="ECO:0000256" key="2">
    <source>
        <dbReference type="ARBA" id="ARBA00022692"/>
    </source>
</evidence>
<dbReference type="Proteomes" id="UP000261360">
    <property type="component" value="Unplaced"/>
</dbReference>
<evidence type="ECO:0000256" key="5">
    <source>
        <dbReference type="ARBA" id="ARBA00022989"/>
    </source>
</evidence>
<evidence type="ECO:0000256" key="4">
    <source>
        <dbReference type="ARBA" id="ARBA00022968"/>
    </source>
</evidence>
<evidence type="ECO:0000256" key="6">
    <source>
        <dbReference type="ARBA" id="ARBA00023136"/>
    </source>
</evidence>
<dbReference type="Pfam" id="PF00059">
    <property type="entry name" value="Lectin_C"/>
    <property type="match status" value="1"/>
</dbReference>
<evidence type="ECO:0000256" key="7">
    <source>
        <dbReference type="SAM" id="Coils"/>
    </source>
</evidence>
<keyword evidence="4" id="KW-0735">Signal-anchor</keyword>
<dbReference type="GO" id="GO:0030246">
    <property type="term" value="F:carbohydrate binding"/>
    <property type="evidence" value="ECO:0007669"/>
    <property type="project" value="UniProtKB-KW"/>
</dbReference>
<dbReference type="GO" id="GO:0045954">
    <property type="term" value="P:positive regulation of natural killer cell mediated cytotoxicity"/>
    <property type="evidence" value="ECO:0007669"/>
    <property type="project" value="TreeGrafter"/>
</dbReference>
<evidence type="ECO:0000256" key="3">
    <source>
        <dbReference type="ARBA" id="ARBA00022734"/>
    </source>
</evidence>
<feature type="domain" description="C-type lectin" evidence="9">
    <location>
        <begin position="86"/>
        <end position="149"/>
    </location>
</feature>
<dbReference type="GO" id="GO:0002223">
    <property type="term" value="P:stimulatory C-type lectin receptor signaling pathway"/>
    <property type="evidence" value="ECO:0007669"/>
    <property type="project" value="TreeGrafter"/>
</dbReference>
<evidence type="ECO:0000256" key="1">
    <source>
        <dbReference type="ARBA" id="ARBA00004606"/>
    </source>
</evidence>
<keyword evidence="7" id="KW-0175">Coiled coil</keyword>
<evidence type="ECO:0000259" key="9">
    <source>
        <dbReference type="PROSITE" id="PS50041"/>
    </source>
</evidence>
<evidence type="ECO:0000313" key="11">
    <source>
        <dbReference type="Proteomes" id="UP000261360"/>
    </source>
</evidence>
<dbReference type="PANTHER" id="PTHR22800:SF252">
    <property type="entry name" value="NATURAL KILLER CELLS ANTIGEN CD94"/>
    <property type="match status" value="1"/>
</dbReference>
<reference evidence="10" key="2">
    <citation type="submission" date="2025-09" db="UniProtKB">
        <authorList>
            <consortium name="Ensembl"/>
        </authorList>
    </citation>
    <scope>IDENTIFICATION</scope>
</reference>
<keyword evidence="3" id="KW-0430">Lectin</keyword>
<dbReference type="InterPro" id="IPR016186">
    <property type="entry name" value="C-type_lectin-like/link_sf"/>
</dbReference>
<dbReference type="AlphaFoldDB" id="A0A3B4WHF4"/>
<accession>A0A3B4WHF4</accession>